<feature type="domain" description="PNPLA" evidence="4">
    <location>
        <begin position="53"/>
        <end position="294"/>
    </location>
</feature>
<feature type="signal peptide" evidence="3">
    <location>
        <begin position="1"/>
        <end position="19"/>
    </location>
</feature>
<dbReference type="Pfam" id="PF01734">
    <property type="entry name" value="Patatin"/>
    <property type="match status" value="1"/>
</dbReference>
<dbReference type="InterPro" id="IPR002641">
    <property type="entry name" value="PNPLA_dom"/>
</dbReference>
<evidence type="ECO:0000256" key="1">
    <source>
        <dbReference type="ARBA" id="ARBA00023098"/>
    </source>
</evidence>
<proteinExistence type="predicted"/>
<dbReference type="SUPFAM" id="SSF52151">
    <property type="entry name" value="FabD/lysophospholipase-like"/>
    <property type="match status" value="1"/>
</dbReference>
<dbReference type="PROSITE" id="PS51257">
    <property type="entry name" value="PROKAR_LIPOPROTEIN"/>
    <property type="match status" value="1"/>
</dbReference>
<evidence type="ECO:0000313" key="6">
    <source>
        <dbReference type="Proteomes" id="UP001606303"/>
    </source>
</evidence>
<dbReference type="Proteomes" id="UP001606303">
    <property type="component" value="Unassembled WGS sequence"/>
</dbReference>
<dbReference type="PANTHER" id="PTHR10728:SF40">
    <property type="entry name" value="PATATIN FAMILY PROTEIN"/>
    <property type="match status" value="1"/>
</dbReference>
<feature type="short sequence motif" description="DGA/G" evidence="2">
    <location>
        <begin position="281"/>
        <end position="283"/>
    </location>
</feature>
<feature type="chain" id="PRO_5046482530" evidence="3">
    <location>
        <begin position="20"/>
        <end position="465"/>
    </location>
</feature>
<evidence type="ECO:0000313" key="5">
    <source>
        <dbReference type="EMBL" id="MFG6466005.1"/>
    </source>
</evidence>
<organism evidence="5 6">
    <name type="scientific">Pelomonas baiyunensis</name>
    <dbReference type="NCBI Taxonomy" id="3299026"/>
    <lineage>
        <taxon>Bacteria</taxon>
        <taxon>Pseudomonadati</taxon>
        <taxon>Pseudomonadota</taxon>
        <taxon>Betaproteobacteria</taxon>
        <taxon>Burkholderiales</taxon>
        <taxon>Sphaerotilaceae</taxon>
        <taxon>Roseateles</taxon>
    </lineage>
</organism>
<keyword evidence="2" id="KW-0442">Lipid degradation</keyword>
<gene>
    <name evidence="5" type="ORF">ACG01O_05245</name>
</gene>
<dbReference type="Gene3D" id="3.40.1090.10">
    <property type="entry name" value="Cytosolic phospholipase A2 catalytic domain"/>
    <property type="match status" value="1"/>
</dbReference>
<feature type="active site" description="Nucleophile" evidence="2">
    <location>
        <position position="95"/>
    </location>
</feature>
<evidence type="ECO:0000256" key="3">
    <source>
        <dbReference type="SAM" id="SignalP"/>
    </source>
</evidence>
<dbReference type="InterPro" id="IPR016035">
    <property type="entry name" value="Acyl_Trfase/lysoPLipase"/>
</dbReference>
<name>A0ABW7GWG2_9BURK</name>
<protein>
    <submittedName>
        <fullName evidence="5">Patatin-like phospholipase family protein</fullName>
    </submittedName>
</protein>
<dbReference type="RefSeq" id="WP_394382022.1">
    <property type="nucleotide sequence ID" value="NZ_JBIGIB010000001.1"/>
</dbReference>
<comment type="caution">
    <text evidence="2">Lacks conserved residue(s) required for the propagation of feature annotation.</text>
</comment>
<keyword evidence="3" id="KW-0732">Signal</keyword>
<sequence>MRLVLSLALPAALALLLSACGTPPLNPPRNQPAMADTPVRLPQTLTSDTVVALSFSGGGLRAAAFAYGVLEGLRDQPSSAGRSLLDEVGFVTSVSGGSLTAAYLGLKGPEGLTDFRERVLLRDGEAGLRFSLLNPVNLARVLAGGLNDRSNLNDWLERDVFQGATMGELLRRQRPVVWINATNTQHRLAFPFHERAFEGLCSDLSSYPVSEAVAASMAVPLFFAPVVLQKFPDACRQPLPPGLTSEHQGERDDLHRLRLALKRAMKDFRDPKAGRYLKLVDGGVTDNLGLVSILQSRVLLDTPYGPINEYDAATMRRLLFVVVDAGQGPSGDWGREVSGPSGVDIATAAVDTAIESTMRMSYAYFVPMMRNWERDLVAWRCSLPEERKAALRLWNPEWRCEDLRFAVTQLSFADLPAGDEASLNAIPTRLKLPAAQIDQLIDAGRRAVKQDRGVQRFSEAQQRGE</sequence>
<evidence type="ECO:0000259" key="4">
    <source>
        <dbReference type="PROSITE" id="PS51635"/>
    </source>
</evidence>
<evidence type="ECO:0000256" key="2">
    <source>
        <dbReference type="PROSITE-ProRule" id="PRU01161"/>
    </source>
</evidence>
<feature type="active site" description="Proton acceptor" evidence="2">
    <location>
        <position position="281"/>
    </location>
</feature>
<keyword evidence="6" id="KW-1185">Reference proteome</keyword>
<keyword evidence="1 2" id="KW-0443">Lipid metabolism</keyword>
<comment type="caution">
    <text evidence="5">The sequence shown here is derived from an EMBL/GenBank/DDBJ whole genome shotgun (WGS) entry which is preliminary data.</text>
</comment>
<dbReference type="PROSITE" id="PS51635">
    <property type="entry name" value="PNPLA"/>
    <property type="match status" value="1"/>
</dbReference>
<keyword evidence="2" id="KW-0378">Hydrolase</keyword>
<accession>A0ABW7GWG2</accession>
<dbReference type="EMBL" id="JBIGIB010000001">
    <property type="protein sequence ID" value="MFG6466005.1"/>
    <property type="molecule type" value="Genomic_DNA"/>
</dbReference>
<dbReference type="PANTHER" id="PTHR10728">
    <property type="entry name" value="CYTOSOLIC PHOSPHOLIPASE A2"/>
    <property type="match status" value="1"/>
</dbReference>
<reference evidence="5 6" key="1">
    <citation type="submission" date="2024-08" db="EMBL/GenBank/DDBJ databases">
        <authorList>
            <person name="Lu H."/>
        </authorList>
    </citation>
    <scope>NUCLEOTIDE SEQUENCE [LARGE SCALE GENOMIC DNA]</scope>
    <source>
        <strain evidence="5 6">BYS87W</strain>
    </source>
</reference>